<organism evidence="1 2">
    <name type="scientific">Colocasia esculenta</name>
    <name type="common">Wild taro</name>
    <name type="synonym">Arum esculentum</name>
    <dbReference type="NCBI Taxonomy" id="4460"/>
    <lineage>
        <taxon>Eukaryota</taxon>
        <taxon>Viridiplantae</taxon>
        <taxon>Streptophyta</taxon>
        <taxon>Embryophyta</taxon>
        <taxon>Tracheophyta</taxon>
        <taxon>Spermatophyta</taxon>
        <taxon>Magnoliopsida</taxon>
        <taxon>Liliopsida</taxon>
        <taxon>Araceae</taxon>
        <taxon>Aroideae</taxon>
        <taxon>Colocasieae</taxon>
        <taxon>Colocasia</taxon>
    </lineage>
</organism>
<reference evidence="1" key="1">
    <citation type="submission" date="2017-07" db="EMBL/GenBank/DDBJ databases">
        <title>Taro Niue Genome Assembly and Annotation.</title>
        <authorList>
            <person name="Atibalentja N."/>
            <person name="Keating K."/>
            <person name="Fields C.J."/>
        </authorList>
    </citation>
    <scope>NUCLEOTIDE SEQUENCE</scope>
    <source>
        <strain evidence="1">Niue_2</strain>
        <tissue evidence="1">Leaf</tissue>
    </source>
</reference>
<evidence type="ECO:0000313" key="2">
    <source>
        <dbReference type="Proteomes" id="UP000652761"/>
    </source>
</evidence>
<gene>
    <name evidence="1" type="ORF">Taro_050772</name>
</gene>
<name>A0A843XEU9_COLES</name>
<accession>A0A843XEU9</accession>
<comment type="caution">
    <text evidence="1">The sequence shown here is derived from an EMBL/GenBank/DDBJ whole genome shotgun (WGS) entry which is preliminary data.</text>
</comment>
<dbReference type="Proteomes" id="UP000652761">
    <property type="component" value="Unassembled WGS sequence"/>
</dbReference>
<dbReference type="AlphaFoldDB" id="A0A843XEU9"/>
<sequence>YLLLLEKRGRLKSRRPKGRWLDDEAGAVELPTCKTTEASRWSETPMIKLAREVKKPTFWYKLQCGSARLKPPARFYTEYSLSVGQKSFLEKKEQS</sequence>
<protein>
    <submittedName>
        <fullName evidence="1">Uncharacterized protein</fullName>
    </submittedName>
</protein>
<dbReference type="EMBL" id="NMUH01007767">
    <property type="protein sequence ID" value="MQM17792.1"/>
    <property type="molecule type" value="Genomic_DNA"/>
</dbReference>
<evidence type="ECO:0000313" key="1">
    <source>
        <dbReference type="EMBL" id="MQM17792.1"/>
    </source>
</evidence>
<feature type="non-terminal residue" evidence="1">
    <location>
        <position position="1"/>
    </location>
</feature>
<proteinExistence type="predicted"/>
<keyword evidence="2" id="KW-1185">Reference proteome</keyword>